<organism evidence="22 23">
    <name type="scientific">Roseomonas genomospecies 6</name>
    <dbReference type="NCBI Taxonomy" id="214106"/>
    <lineage>
        <taxon>Bacteria</taxon>
        <taxon>Pseudomonadati</taxon>
        <taxon>Pseudomonadota</taxon>
        <taxon>Alphaproteobacteria</taxon>
        <taxon>Acetobacterales</taxon>
        <taxon>Roseomonadaceae</taxon>
        <taxon>Roseomonas</taxon>
    </lineage>
</organism>
<evidence type="ECO:0000256" key="19">
    <source>
        <dbReference type="SAM" id="Phobius"/>
    </source>
</evidence>
<evidence type="ECO:0000256" key="17">
    <source>
        <dbReference type="ARBA" id="ARBA00047816"/>
    </source>
</evidence>
<comment type="pathway">
    <text evidence="2">Energy metabolism; oxidative phosphorylation.</text>
</comment>
<dbReference type="OrthoDB" id="9803294at2"/>
<keyword evidence="9 18" id="KW-0812">Transmembrane</keyword>
<keyword evidence="22" id="KW-0560">Oxidoreductase</keyword>
<keyword evidence="6" id="KW-1003">Cell membrane</keyword>
<keyword evidence="7 18" id="KW-0349">Heme</keyword>
<feature type="transmembrane region" description="Helical" evidence="19">
    <location>
        <begin position="483"/>
        <end position="508"/>
    </location>
</feature>
<evidence type="ECO:0000256" key="1">
    <source>
        <dbReference type="ARBA" id="ARBA00004651"/>
    </source>
</evidence>
<dbReference type="NCBIfam" id="TIGR02891">
    <property type="entry name" value="CtaD_CoxA"/>
    <property type="match status" value="1"/>
</dbReference>
<evidence type="ECO:0000256" key="15">
    <source>
        <dbReference type="ARBA" id="ARBA00023008"/>
    </source>
</evidence>
<protein>
    <recommendedName>
        <fullName evidence="4">cytochrome-c oxidase</fullName>
        <ecNumber evidence="4">7.1.1.9</ecNumber>
    </recommendedName>
</protein>
<keyword evidence="10" id="KW-0479">Metal-binding</keyword>
<feature type="transmembrane region" description="Helical" evidence="19">
    <location>
        <begin position="276"/>
        <end position="295"/>
    </location>
</feature>
<keyword evidence="11" id="KW-1278">Translocase</keyword>
<sequence length="846" mass="91838">MTDFASNPATGSGAAIARDNQARERDDLDAAWRSPTGWRAISVVNQTNVGRRFVITGFVYFLIAGILGLVMRVQLAVPENDLLTPEAYNQIFTMHGTLMMFLFAVPILEGVAVYLLPPMLGTRDLPFPRLSAFGYWCYLLGGLLLLTSLPLGLAPDGGWFIYPPLSSTLFSPGMNIDFWLLGITFMEISAITASIELIVAILKTRAPGMSIDRMPLFAWYILITAFMIVFGFPPLIMGSILLELERAFGLPFFDAAKGGHPLLWQHLFWLFGHPEVYIIFLPAAGIMSMVVPTFARHPIVGYRWLVLAAIGMGFLSFGLWAHHMFATGIPQMSVAFFSAASTLVAIPSGIQVFAWIATLWHGRPRFDTPLLFAIGTIVTFVMGGFTGVMVAIVPFDLQVHDTYFVVAHFHYVLIGGAVFPLFAGIHYWMPLALGRMPSERLGRWSFWTMFAGFHLTFFPQHWLGLIGMSRRVYTYLPGLNLEWGNLIATGGAFLFALGVLLTMVNVLWTARRGAPSGDNPWNAGTLEWLNVPTPSYNVRSIPLISSRDPLWDQPDLPKAVERGAGFLPDSFGGRRLMLGTSAADARPEQVLELPGPTYLPLVTALCVGVFFVSVLVKVYAMAALGAVLSVAAFLYWMWPANPGGRRGSIVASPGIELPTAHGHHAAPGAAALNVTLAADAALYASLAFSLFFLWSYTPDGAGAPLPPPSVWPAALDLGLLLAGSVLLAWAERRMRAGSVLPAMLALPLAMGMAAAALGHGLLSSAHLGFPAQEHALAAVLWTLYGYQAMHAAAAILIAGLAAAAAWMGHLTRDRHLMLRVAARFWHYTAALWVAGFVLVHILPVMG</sequence>
<dbReference type="InterPro" id="IPR036927">
    <property type="entry name" value="Cyt_c_oxase-like_su1_sf"/>
</dbReference>
<evidence type="ECO:0000259" key="21">
    <source>
        <dbReference type="PROSITE" id="PS50855"/>
    </source>
</evidence>
<feature type="transmembrane region" description="Helical" evidence="19">
    <location>
        <begin position="441"/>
        <end position="463"/>
    </location>
</feature>
<evidence type="ECO:0000256" key="12">
    <source>
        <dbReference type="ARBA" id="ARBA00022982"/>
    </source>
</evidence>
<dbReference type="FunFam" id="1.20.210.10:FF:000006">
    <property type="entry name" value="Cytochrome c oxidase subunit 1"/>
    <property type="match status" value="1"/>
</dbReference>
<keyword evidence="13 19" id="KW-1133">Transmembrane helix</keyword>
<dbReference type="GO" id="GO:0020037">
    <property type="term" value="F:heme binding"/>
    <property type="evidence" value="ECO:0007669"/>
    <property type="project" value="InterPro"/>
</dbReference>
<feature type="transmembrane region" description="Helical" evidence="19">
    <location>
        <begin position="370"/>
        <end position="395"/>
    </location>
</feature>
<feature type="transmembrane region" description="Helical" evidence="19">
    <location>
        <begin position="783"/>
        <end position="803"/>
    </location>
</feature>
<dbReference type="GO" id="GO:0005886">
    <property type="term" value="C:plasma membrane"/>
    <property type="evidence" value="ECO:0007669"/>
    <property type="project" value="UniProtKB-SubCell"/>
</dbReference>
<keyword evidence="23" id="KW-1185">Reference proteome</keyword>
<dbReference type="PANTHER" id="PTHR10422">
    <property type="entry name" value="CYTOCHROME C OXIDASE SUBUNIT 1"/>
    <property type="match status" value="1"/>
</dbReference>
<dbReference type="AlphaFoldDB" id="A0A9W7KQR0"/>
<dbReference type="InterPro" id="IPR023616">
    <property type="entry name" value="Cyt_c_oxase-like_su1_dom"/>
</dbReference>
<dbReference type="Pfam" id="PF00115">
    <property type="entry name" value="COX1"/>
    <property type="match status" value="1"/>
</dbReference>
<dbReference type="InterPro" id="IPR023615">
    <property type="entry name" value="Cyt_c_Oxase_su1_BS"/>
</dbReference>
<reference evidence="22 23" key="1">
    <citation type="submission" date="2018-07" db="EMBL/GenBank/DDBJ databases">
        <title>Genome sequence of Azospirillum sp. ATCC 49961.</title>
        <authorList>
            <person name="Sant'Anna F.H."/>
            <person name="Baldani J.I."/>
            <person name="Zilli J.E."/>
            <person name="Reis V.M."/>
            <person name="Hartmann A."/>
            <person name="Cruz L."/>
            <person name="de Souza E.M."/>
            <person name="de Oliveira Pedrosa F."/>
            <person name="Passaglia L.M.P."/>
        </authorList>
    </citation>
    <scope>NUCLEOTIDE SEQUENCE [LARGE SCALE GENOMIC DNA]</scope>
    <source>
        <strain evidence="22 23">ATCC 49961</strain>
    </source>
</reference>
<feature type="transmembrane region" description="Helical" evidence="19">
    <location>
        <begin position="214"/>
        <end position="236"/>
    </location>
</feature>
<dbReference type="EMBL" id="QOKW01000020">
    <property type="protein sequence ID" value="KAA0677930.1"/>
    <property type="molecule type" value="Genomic_DNA"/>
</dbReference>
<keyword evidence="12 18" id="KW-0249">Electron transport</keyword>
<feature type="domain" description="Heme-copper oxidase subunit III family profile" evidence="20">
    <location>
        <begin position="587"/>
        <end position="844"/>
    </location>
</feature>
<feature type="transmembrane region" description="Helical" evidence="19">
    <location>
        <begin position="91"/>
        <end position="115"/>
    </location>
</feature>
<feature type="transmembrane region" description="Helical" evidence="19">
    <location>
        <begin position="824"/>
        <end position="845"/>
    </location>
</feature>
<feature type="transmembrane region" description="Helical" evidence="19">
    <location>
        <begin position="302"/>
        <end position="322"/>
    </location>
</feature>
<evidence type="ECO:0000256" key="6">
    <source>
        <dbReference type="ARBA" id="ARBA00022475"/>
    </source>
</evidence>
<proteinExistence type="inferred from homology"/>
<feature type="transmembrane region" description="Helical" evidence="19">
    <location>
        <begin position="334"/>
        <end position="358"/>
    </location>
</feature>
<evidence type="ECO:0000256" key="4">
    <source>
        <dbReference type="ARBA" id="ARBA00012949"/>
    </source>
</evidence>
<dbReference type="GO" id="GO:0015990">
    <property type="term" value="P:electron transport coupled proton transport"/>
    <property type="evidence" value="ECO:0007669"/>
    <property type="project" value="InterPro"/>
</dbReference>
<dbReference type="Proteomes" id="UP000480854">
    <property type="component" value="Unassembled WGS sequence"/>
</dbReference>
<dbReference type="PROSITE" id="PS50253">
    <property type="entry name" value="COX3"/>
    <property type="match status" value="1"/>
</dbReference>
<keyword evidence="16 19" id="KW-0472">Membrane</keyword>
<dbReference type="InterPro" id="IPR014241">
    <property type="entry name" value="Cyt_c_oxidase_su1_bac"/>
</dbReference>
<name>A0A9W7KQR0_9PROT</name>
<dbReference type="GO" id="GO:0046872">
    <property type="term" value="F:metal ion binding"/>
    <property type="evidence" value="ECO:0007669"/>
    <property type="project" value="UniProtKB-KW"/>
</dbReference>
<feature type="transmembrane region" description="Helical" evidence="19">
    <location>
        <begin position="595"/>
        <end position="612"/>
    </location>
</feature>
<comment type="similarity">
    <text evidence="3 18">Belongs to the heme-copper respiratory oxidase family.</text>
</comment>
<dbReference type="SUPFAM" id="SSF81452">
    <property type="entry name" value="Cytochrome c oxidase subunit III-like"/>
    <property type="match status" value="1"/>
</dbReference>
<keyword evidence="5 18" id="KW-0813">Transport</keyword>
<keyword evidence="8 18" id="KW-0679">Respiratory chain</keyword>
<feature type="transmembrane region" description="Helical" evidence="19">
    <location>
        <begin position="618"/>
        <end position="638"/>
    </location>
</feature>
<dbReference type="InterPro" id="IPR000298">
    <property type="entry name" value="Cyt_c_oxidase-like_su3"/>
</dbReference>
<evidence type="ECO:0000256" key="7">
    <source>
        <dbReference type="ARBA" id="ARBA00022617"/>
    </source>
</evidence>
<evidence type="ECO:0000259" key="20">
    <source>
        <dbReference type="PROSITE" id="PS50253"/>
    </source>
</evidence>
<feature type="transmembrane region" description="Helical" evidence="19">
    <location>
        <begin position="742"/>
        <end position="763"/>
    </location>
</feature>
<dbReference type="PROSITE" id="PS00077">
    <property type="entry name" value="COX1_CUB"/>
    <property type="match status" value="1"/>
</dbReference>
<dbReference type="PRINTS" id="PR01165">
    <property type="entry name" value="CYCOXIDASEI"/>
</dbReference>
<evidence type="ECO:0000256" key="8">
    <source>
        <dbReference type="ARBA" id="ARBA00022660"/>
    </source>
</evidence>
<keyword evidence="14" id="KW-0408">Iron</keyword>
<feature type="domain" description="Cytochrome oxidase subunit I profile" evidence="21">
    <location>
        <begin position="32"/>
        <end position="545"/>
    </location>
</feature>
<dbReference type="GO" id="GO:0022904">
    <property type="term" value="P:respiratory electron transport chain"/>
    <property type="evidence" value="ECO:0007669"/>
    <property type="project" value="InterPro"/>
</dbReference>
<accession>A0A9W7KQR0</accession>
<dbReference type="GO" id="GO:0016491">
    <property type="term" value="F:oxidoreductase activity"/>
    <property type="evidence" value="ECO:0007669"/>
    <property type="project" value="UniProtKB-KW"/>
</dbReference>
<evidence type="ECO:0000256" key="18">
    <source>
        <dbReference type="RuleBase" id="RU000370"/>
    </source>
</evidence>
<dbReference type="GO" id="GO:0004129">
    <property type="term" value="F:cytochrome-c oxidase activity"/>
    <property type="evidence" value="ECO:0007669"/>
    <property type="project" value="UniProtKB-EC"/>
</dbReference>
<evidence type="ECO:0000313" key="23">
    <source>
        <dbReference type="Proteomes" id="UP000480854"/>
    </source>
</evidence>
<feature type="transmembrane region" description="Helical" evidence="19">
    <location>
        <begin position="135"/>
        <end position="154"/>
    </location>
</feature>
<evidence type="ECO:0000256" key="9">
    <source>
        <dbReference type="ARBA" id="ARBA00022692"/>
    </source>
</evidence>
<evidence type="ECO:0000256" key="16">
    <source>
        <dbReference type="ARBA" id="ARBA00023136"/>
    </source>
</evidence>
<dbReference type="SUPFAM" id="SSF81442">
    <property type="entry name" value="Cytochrome c oxidase subunit I-like"/>
    <property type="match status" value="1"/>
</dbReference>
<evidence type="ECO:0000256" key="13">
    <source>
        <dbReference type="ARBA" id="ARBA00022989"/>
    </source>
</evidence>
<dbReference type="InterPro" id="IPR000883">
    <property type="entry name" value="Cyt_C_Oxase_1"/>
</dbReference>
<dbReference type="InterPro" id="IPR013833">
    <property type="entry name" value="Cyt_c_oxidase_su3_a-hlx"/>
</dbReference>
<comment type="subcellular location">
    <subcellularLocation>
        <location evidence="1">Cell membrane</location>
        <topology evidence="1">Multi-pass membrane protein</topology>
    </subcellularLocation>
</comment>
<dbReference type="Gene3D" id="1.20.210.10">
    <property type="entry name" value="Cytochrome c oxidase-like, subunit I domain"/>
    <property type="match status" value="1"/>
</dbReference>
<evidence type="ECO:0000256" key="2">
    <source>
        <dbReference type="ARBA" id="ARBA00004673"/>
    </source>
</evidence>
<comment type="caution">
    <text evidence="22">The sequence shown here is derived from an EMBL/GenBank/DDBJ whole genome shotgun (WGS) entry which is preliminary data.</text>
</comment>
<dbReference type="GO" id="GO:0009060">
    <property type="term" value="P:aerobic respiration"/>
    <property type="evidence" value="ECO:0007669"/>
    <property type="project" value="InterPro"/>
</dbReference>
<evidence type="ECO:0000256" key="11">
    <source>
        <dbReference type="ARBA" id="ARBA00022967"/>
    </source>
</evidence>
<feature type="transmembrane region" description="Helical" evidence="19">
    <location>
        <begin position="178"/>
        <end position="202"/>
    </location>
</feature>
<dbReference type="InterPro" id="IPR035973">
    <property type="entry name" value="Cyt_c_oxidase_su3-like_sf"/>
</dbReference>
<dbReference type="PROSITE" id="PS50855">
    <property type="entry name" value="COX1"/>
    <property type="match status" value="1"/>
</dbReference>
<keyword evidence="15" id="KW-0186">Copper</keyword>
<dbReference type="Gene3D" id="1.20.120.80">
    <property type="entry name" value="Cytochrome c oxidase, subunit III, four-helix bundle"/>
    <property type="match status" value="1"/>
</dbReference>
<gene>
    <name evidence="22" type="primary">ctaD</name>
    <name evidence="22" type="ORF">DS843_21575</name>
</gene>
<feature type="transmembrane region" description="Helical" evidence="19">
    <location>
        <begin position="53"/>
        <end position="71"/>
    </location>
</feature>
<feature type="transmembrane region" description="Helical" evidence="19">
    <location>
        <begin position="680"/>
        <end position="697"/>
    </location>
</feature>
<feature type="transmembrane region" description="Helical" evidence="19">
    <location>
        <begin position="709"/>
        <end position="730"/>
    </location>
</feature>
<evidence type="ECO:0000256" key="14">
    <source>
        <dbReference type="ARBA" id="ARBA00023004"/>
    </source>
</evidence>
<dbReference type="EC" id="7.1.1.9" evidence="4"/>
<evidence type="ECO:0000313" key="22">
    <source>
        <dbReference type="EMBL" id="KAA0677930.1"/>
    </source>
</evidence>
<evidence type="ECO:0000256" key="5">
    <source>
        <dbReference type="ARBA" id="ARBA00022448"/>
    </source>
</evidence>
<evidence type="ECO:0000256" key="3">
    <source>
        <dbReference type="ARBA" id="ARBA00009578"/>
    </source>
</evidence>
<comment type="catalytic activity">
    <reaction evidence="17">
        <text>4 Fe(II)-[cytochrome c] + O2 + 8 H(+)(in) = 4 Fe(III)-[cytochrome c] + 2 H2O + 4 H(+)(out)</text>
        <dbReference type="Rhea" id="RHEA:11436"/>
        <dbReference type="Rhea" id="RHEA-COMP:10350"/>
        <dbReference type="Rhea" id="RHEA-COMP:14399"/>
        <dbReference type="ChEBI" id="CHEBI:15377"/>
        <dbReference type="ChEBI" id="CHEBI:15378"/>
        <dbReference type="ChEBI" id="CHEBI:15379"/>
        <dbReference type="ChEBI" id="CHEBI:29033"/>
        <dbReference type="ChEBI" id="CHEBI:29034"/>
        <dbReference type="EC" id="7.1.1.9"/>
    </reaction>
</comment>
<evidence type="ECO:0000256" key="10">
    <source>
        <dbReference type="ARBA" id="ARBA00022723"/>
    </source>
</evidence>
<feature type="transmembrane region" description="Helical" evidence="19">
    <location>
        <begin position="407"/>
        <end position="429"/>
    </location>
</feature>
<dbReference type="PANTHER" id="PTHR10422:SF35">
    <property type="entry name" value="CYTOCHROME BO(3) UBIQUINOL OXIDASE SUBUNIT 1"/>
    <property type="match status" value="1"/>
</dbReference>
<dbReference type="RefSeq" id="WP_149470909.1">
    <property type="nucleotide sequence ID" value="NZ_QOKW01000020.1"/>
</dbReference>